<reference evidence="1 2" key="1">
    <citation type="submission" date="2016-08" db="EMBL/GenBank/DDBJ databases">
        <authorList>
            <person name="Seilhamer J.J."/>
        </authorList>
    </citation>
    <scope>NUCLEOTIDE SEQUENCE [LARGE SCALE GENOMIC DNA]</scope>
    <source>
        <strain evidence="1 2">P1-7</strain>
    </source>
</reference>
<dbReference type="OrthoDB" id="8302520at2"/>
<dbReference type="EMBL" id="FMAF01000011">
    <property type="protein sequence ID" value="SCB39266.1"/>
    <property type="molecule type" value="Genomic_DNA"/>
</dbReference>
<dbReference type="RefSeq" id="WP_028753553.1">
    <property type="nucleotide sequence ID" value="NZ_FMAF01000011.1"/>
</dbReference>
<sequence length="106" mass="11776">MQDAGSSQAGGDQKKSRYNLMDKAELETLTVAAIREHRRLLAADQAVYEEWIRASEDPTIASSVLETLQEEHFARQKRAAAQQDELSDMLDALGFVPEVPVDDDVS</sequence>
<accession>A0A1C3WHB4</accession>
<dbReference type="Proteomes" id="UP000199205">
    <property type="component" value="Unassembled WGS sequence"/>
</dbReference>
<dbReference type="AlphaFoldDB" id="A0A1C3WHB4"/>
<evidence type="ECO:0000313" key="2">
    <source>
        <dbReference type="Proteomes" id="UP000199205"/>
    </source>
</evidence>
<name>A0A1C3WHB4_9HYPH</name>
<evidence type="ECO:0000313" key="1">
    <source>
        <dbReference type="EMBL" id="SCB39266.1"/>
    </source>
</evidence>
<dbReference type="SUPFAM" id="SSF109631">
    <property type="entry name" value="Transcriptional repressor TraM"/>
    <property type="match status" value="1"/>
</dbReference>
<dbReference type="InterPro" id="IPR015309">
    <property type="entry name" value="Tscrpt_rep_TraM"/>
</dbReference>
<dbReference type="InterPro" id="IPR036336">
    <property type="entry name" value="Tscrpt_rep_TraM_sf"/>
</dbReference>
<dbReference type="GO" id="GO:0045892">
    <property type="term" value="P:negative regulation of DNA-templated transcription"/>
    <property type="evidence" value="ECO:0007669"/>
    <property type="project" value="InterPro"/>
</dbReference>
<gene>
    <name evidence="1" type="ORF">GA0061101_111147</name>
</gene>
<organism evidence="1 2">
    <name type="scientific">Rhizobium lusitanum</name>
    <dbReference type="NCBI Taxonomy" id="293958"/>
    <lineage>
        <taxon>Bacteria</taxon>
        <taxon>Pseudomonadati</taxon>
        <taxon>Pseudomonadota</taxon>
        <taxon>Alphaproteobacteria</taxon>
        <taxon>Hyphomicrobiales</taxon>
        <taxon>Rhizobiaceae</taxon>
        <taxon>Rhizobium/Agrobacterium group</taxon>
        <taxon>Rhizobium</taxon>
    </lineage>
</organism>
<proteinExistence type="predicted"/>
<protein>
    <submittedName>
        <fullName evidence="1">Transcriptional repressor TraM</fullName>
    </submittedName>
</protein>
<dbReference type="Pfam" id="PF09228">
    <property type="entry name" value="Prok-TraM"/>
    <property type="match status" value="1"/>
</dbReference>
<dbReference type="Gene3D" id="1.10.287.160">
    <property type="entry name" value="HR1 repeat"/>
    <property type="match status" value="1"/>
</dbReference>